<proteinExistence type="predicted"/>
<feature type="domain" description="NADPH-dependent FMN reductase-like" evidence="3">
    <location>
        <begin position="5"/>
        <end position="135"/>
    </location>
</feature>
<sequence length="178" mass="19180">MNKQVVIISGSPRKGGNSDTLCQEFQKGCEEAGNHVAKINLRDKQISFCTACYACKKLGHCVQKDDAPAIMQEMAKADVIVLATPVYFYSMAGQVKTLIDRCLSCGAQLAGKKFYFIATAAAGKEAMERTIDGLRGFTDCLPGAQVKGIVYGAGAWQLGDIQNNPAMEEARRMGKSIC</sequence>
<dbReference type="InterPro" id="IPR051796">
    <property type="entry name" value="ISF_SsuE-like"/>
</dbReference>
<accession>A0A9D1FQ24</accession>
<name>A0A9D1FQ24_9FIRM</name>
<organism evidence="4 5">
    <name type="scientific">Candidatus Merdivicinus excrementipullorum</name>
    <dbReference type="NCBI Taxonomy" id="2840867"/>
    <lineage>
        <taxon>Bacteria</taxon>
        <taxon>Bacillati</taxon>
        <taxon>Bacillota</taxon>
        <taxon>Clostridia</taxon>
        <taxon>Eubacteriales</taxon>
        <taxon>Oscillospiraceae</taxon>
        <taxon>Oscillospiraceae incertae sedis</taxon>
        <taxon>Candidatus Merdivicinus</taxon>
    </lineage>
</organism>
<gene>
    <name evidence="4" type="ORF">IAB51_10725</name>
</gene>
<evidence type="ECO:0000259" key="3">
    <source>
        <dbReference type="Pfam" id="PF03358"/>
    </source>
</evidence>
<reference evidence="4" key="1">
    <citation type="submission" date="2020-10" db="EMBL/GenBank/DDBJ databases">
        <authorList>
            <person name="Gilroy R."/>
        </authorList>
    </citation>
    <scope>NUCLEOTIDE SEQUENCE</scope>
    <source>
        <strain evidence="4">CHK199-13235</strain>
    </source>
</reference>
<keyword evidence="2" id="KW-0288">FMN</keyword>
<dbReference type="InterPro" id="IPR029039">
    <property type="entry name" value="Flavoprotein-like_sf"/>
</dbReference>
<keyword evidence="1" id="KW-0285">Flavoprotein</keyword>
<reference evidence="4" key="2">
    <citation type="journal article" date="2021" name="PeerJ">
        <title>Extensive microbial diversity within the chicken gut microbiome revealed by metagenomics and culture.</title>
        <authorList>
            <person name="Gilroy R."/>
            <person name="Ravi A."/>
            <person name="Getino M."/>
            <person name="Pursley I."/>
            <person name="Horton D.L."/>
            <person name="Alikhan N.F."/>
            <person name="Baker D."/>
            <person name="Gharbi K."/>
            <person name="Hall N."/>
            <person name="Watson M."/>
            <person name="Adriaenssens E.M."/>
            <person name="Foster-Nyarko E."/>
            <person name="Jarju S."/>
            <person name="Secka A."/>
            <person name="Antonio M."/>
            <person name="Oren A."/>
            <person name="Chaudhuri R.R."/>
            <person name="La Ragione R."/>
            <person name="Hildebrand F."/>
            <person name="Pallen M.J."/>
        </authorList>
    </citation>
    <scope>NUCLEOTIDE SEQUENCE</scope>
    <source>
        <strain evidence="4">CHK199-13235</strain>
    </source>
</reference>
<dbReference type="Proteomes" id="UP000824002">
    <property type="component" value="Unassembled WGS sequence"/>
</dbReference>
<protein>
    <submittedName>
        <fullName evidence="4">Flavodoxin family protein</fullName>
    </submittedName>
</protein>
<evidence type="ECO:0000256" key="1">
    <source>
        <dbReference type="ARBA" id="ARBA00022630"/>
    </source>
</evidence>
<comment type="caution">
    <text evidence="4">The sequence shown here is derived from an EMBL/GenBank/DDBJ whole genome shotgun (WGS) entry which is preliminary data.</text>
</comment>
<evidence type="ECO:0000256" key="2">
    <source>
        <dbReference type="ARBA" id="ARBA00022643"/>
    </source>
</evidence>
<dbReference type="Pfam" id="PF03358">
    <property type="entry name" value="FMN_red"/>
    <property type="match status" value="1"/>
</dbReference>
<dbReference type="GO" id="GO:0016491">
    <property type="term" value="F:oxidoreductase activity"/>
    <property type="evidence" value="ECO:0007669"/>
    <property type="project" value="InterPro"/>
</dbReference>
<dbReference type="PANTHER" id="PTHR43278:SF4">
    <property type="entry name" value="NAD(P)H-DEPENDENT FMN-CONTAINING OXIDOREDUCTASE YWQN-RELATED"/>
    <property type="match status" value="1"/>
</dbReference>
<dbReference type="PANTHER" id="PTHR43278">
    <property type="entry name" value="NAD(P)H-DEPENDENT FMN-CONTAINING OXIDOREDUCTASE YWQN-RELATED"/>
    <property type="match status" value="1"/>
</dbReference>
<dbReference type="AlphaFoldDB" id="A0A9D1FQ24"/>
<dbReference type="SUPFAM" id="SSF52218">
    <property type="entry name" value="Flavoproteins"/>
    <property type="match status" value="1"/>
</dbReference>
<dbReference type="EMBL" id="DVJP01000071">
    <property type="protein sequence ID" value="HIS77260.1"/>
    <property type="molecule type" value="Genomic_DNA"/>
</dbReference>
<dbReference type="InterPro" id="IPR005025">
    <property type="entry name" value="FMN_Rdtase-like_dom"/>
</dbReference>
<dbReference type="Gene3D" id="3.40.50.360">
    <property type="match status" value="1"/>
</dbReference>
<evidence type="ECO:0000313" key="5">
    <source>
        <dbReference type="Proteomes" id="UP000824002"/>
    </source>
</evidence>
<evidence type="ECO:0000313" key="4">
    <source>
        <dbReference type="EMBL" id="HIS77260.1"/>
    </source>
</evidence>